<keyword evidence="6" id="KW-0479">Metal-binding</keyword>
<dbReference type="Pfam" id="PF13089">
    <property type="entry name" value="PP_kinase_N"/>
    <property type="match status" value="1"/>
</dbReference>
<dbReference type="InterPro" id="IPR024953">
    <property type="entry name" value="PP_kinase_middle"/>
</dbReference>
<dbReference type="InterPro" id="IPR041108">
    <property type="entry name" value="PP_kinase_C_1"/>
</dbReference>
<dbReference type="InterPro" id="IPR025200">
    <property type="entry name" value="PPK_C_dom2"/>
</dbReference>
<dbReference type="PANTHER" id="PTHR30218:SF0">
    <property type="entry name" value="POLYPHOSPHATE KINASE"/>
    <property type="match status" value="1"/>
</dbReference>
<feature type="binding site" evidence="6">
    <location>
        <position position="415"/>
    </location>
    <ligand>
        <name>Mg(2+)</name>
        <dbReference type="ChEBI" id="CHEBI:18420"/>
    </ligand>
</feature>
<feature type="binding site" evidence="6">
    <location>
        <position position="478"/>
    </location>
    <ligand>
        <name>ATP</name>
        <dbReference type="ChEBI" id="CHEBI:30616"/>
    </ligand>
</feature>
<dbReference type="InterPro" id="IPR036830">
    <property type="entry name" value="PP_kinase_middle_dom_sf"/>
</dbReference>
<feature type="domain" description="Polyphosphate kinase middle" evidence="8">
    <location>
        <begin position="131"/>
        <end position="315"/>
    </location>
</feature>
<keyword evidence="1 6" id="KW-0597">Phosphoprotein</keyword>
<evidence type="ECO:0000256" key="5">
    <source>
        <dbReference type="ARBA" id="ARBA00022840"/>
    </source>
</evidence>
<evidence type="ECO:0000256" key="7">
    <source>
        <dbReference type="RuleBase" id="RU003800"/>
    </source>
</evidence>
<dbReference type="NCBIfam" id="TIGR03705">
    <property type="entry name" value="poly_P_kin"/>
    <property type="match status" value="1"/>
</dbReference>
<proteinExistence type="inferred from homology"/>
<comment type="caution">
    <text evidence="12">The sequence shown here is derived from an EMBL/GenBank/DDBJ whole genome shotgun (WGS) entry which is preliminary data.</text>
</comment>
<dbReference type="PANTHER" id="PTHR30218">
    <property type="entry name" value="POLYPHOSPHATE KINASE"/>
    <property type="match status" value="1"/>
</dbReference>
<keyword evidence="13" id="KW-1185">Reference proteome</keyword>
<feature type="domain" description="Polyphosphate kinase C-terminal" evidence="10">
    <location>
        <begin position="513"/>
        <end position="669"/>
    </location>
</feature>
<name>A0A1Q5PFN2_9BACT</name>
<dbReference type="SUPFAM" id="SSF56024">
    <property type="entry name" value="Phospholipase D/nuclease"/>
    <property type="match status" value="2"/>
</dbReference>
<feature type="binding site" evidence="6">
    <location>
        <position position="385"/>
    </location>
    <ligand>
        <name>Mg(2+)</name>
        <dbReference type="ChEBI" id="CHEBI:18420"/>
    </ligand>
</feature>
<feature type="binding site" evidence="6">
    <location>
        <position position="602"/>
    </location>
    <ligand>
        <name>ATP</name>
        <dbReference type="ChEBI" id="CHEBI:30616"/>
    </ligand>
</feature>
<evidence type="ECO:0000259" key="8">
    <source>
        <dbReference type="Pfam" id="PF02503"/>
    </source>
</evidence>
<dbReference type="Proteomes" id="UP000186551">
    <property type="component" value="Unassembled WGS sequence"/>
</dbReference>
<dbReference type="GO" id="GO:0009358">
    <property type="term" value="C:polyphosphate kinase complex"/>
    <property type="evidence" value="ECO:0007669"/>
    <property type="project" value="InterPro"/>
</dbReference>
<evidence type="ECO:0000259" key="9">
    <source>
        <dbReference type="Pfam" id="PF13089"/>
    </source>
</evidence>
<feature type="domain" description="Polyphosphate kinase C-terminal" evidence="11">
    <location>
        <begin position="342"/>
        <end position="503"/>
    </location>
</feature>
<dbReference type="OrthoDB" id="9761456at2"/>
<dbReference type="Gene3D" id="1.20.58.310">
    <property type="entry name" value="Polyphosphate kinase N-terminal domain"/>
    <property type="match status" value="1"/>
</dbReference>
<dbReference type="Gene3D" id="3.30.1840.10">
    <property type="entry name" value="Polyphosphate kinase middle domain"/>
    <property type="match status" value="1"/>
</dbReference>
<dbReference type="InterPro" id="IPR003414">
    <property type="entry name" value="PP_kinase"/>
</dbReference>
<evidence type="ECO:0000256" key="3">
    <source>
        <dbReference type="ARBA" id="ARBA00022741"/>
    </source>
</evidence>
<comment type="similarity">
    <text evidence="6 7">Belongs to the polyphosphate kinase 1 (PPK1) family.</text>
</comment>
<keyword evidence="2 6" id="KW-0808">Transferase</keyword>
<dbReference type="InterPro" id="IPR025198">
    <property type="entry name" value="PPK_N_dom"/>
</dbReference>
<dbReference type="EC" id="2.7.4.1" evidence="6 7"/>
<dbReference type="Pfam" id="PF17941">
    <property type="entry name" value="PP_kinase_C_1"/>
    <property type="match status" value="1"/>
</dbReference>
<dbReference type="GO" id="GO:0046872">
    <property type="term" value="F:metal ion binding"/>
    <property type="evidence" value="ECO:0007669"/>
    <property type="project" value="UniProtKB-KW"/>
</dbReference>
<keyword evidence="3 6" id="KW-0547">Nucleotide-binding</keyword>
<comment type="cofactor">
    <cofactor evidence="6">
        <name>Mg(2+)</name>
        <dbReference type="ChEBI" id="CHEBI:18420"/>
    </cofactor>
</comment>
<dbReference type="PIRSF" id="PIRSF015589">
    <property type="entry name" value="PP_kinase"/>
    <property type="match status" value="1"/>
</dbReference>
<dbReference type="STRING" id="1797110.A3841_14640"/>
<comment type="function">
    <text evidence="6 7">Catalyzes the reversible transfer of the terminal phosphate of ATP to form a long-chain polyphosphate (polyP).</text>
</comment>
<evidence type="ECO:0000313" key="12">
    <source>
        <dbReference type="EMBL" id="OKL41060.1"/>
    </source>
</evidence>
<accession>A0A1Q5PFN2</accession>
<feature type="binding site" evidence="6">
    <location>
        <position position="574"/>
    </location>
    <ligand>
        <name>ATP</name>
        <dbReference type="ChEBI" id="CHEBI:30616"/>
    </ligand>
</feature>
<feature type="active site" description="Phosphohistidine intermediate" evidence="6">
    <location>
        <position position="445"/>
    </location>
</feature>
<evidence type="ECO:0000259" key="11">
    <source>
        <dbReference type="Pfam" id="PF17941"/>
    </source>
</evidence>
<dbReference type="GO" id="GO:0005524">
    <property type="term" value="F:ATP binding"/>
    <property type="evidence" value="ECO:0007669"/>
    <property type="project" value="UniProtKB-KW"/>
</dbReference>
<evidence type="ECO:0000256" key="2">
    <source>
        <dbReference type="ARBA" id="ARBA00022679"/>
    </source>
</evidence>
<dbReference type="SUPFAM" id="SSF140356">
    <property type="entry name" value="PPK N-terminal domain-like"/>
    <property type="match status" value="1"/>
</dbReference>
<dbReference type="NCBIfam" id="NF003917">
    <property type="entry name" value="PRK05443.1-1"/>
    <property type="match status" value="1"/>
</dbReference>
<dbReference type="GO" id="GO:0006799">
    <property type="term" value="P:polyphosphate biosynthetic process"/>
    <property type="evidence" value="ECO:0007669"/>
    <property type="project" value="UniProtKB-UniRule"/>
</dbReference>
<dbReference type="CDD" id="cd09164">
    <property type="entry name" value="PLDc_EcPPK1_C1_like"/>
    <property type="match status" value="1"/>
</dbReference>
<dbReference type="EMBL" id="LVWA01000004">
    <property type="protein sequence ID" value="OKL41060.1"/>
    <property type="molecule type" value="Genomic_DNA"/>
</dbReference>
<dbReference type="Pfam" id="PF13090">
    <property type="entry name" value="PP_kinase_C"/>
    <property type="match status" value="1"/>
</dbReference>
<gene>
    <name evidence="6" type="primary">ppk</name>
    <name evidence="12" type="ORF">A3841_14640</name>
</gene>
<feature type="domain" description="Polyphosphate kinase N-terminal" evidence="9">
    <location>
        <begin position="17"/>
        <end position="122"/>
    </location>
</feature>
<dbReference type="Gene3D" id="3.30.870.10">
    <property type="entry name" value="Endonuclease Chain A"/>
    <property type="match status" value="2"/>
</dbReference>
<reference evidence="12 13" key="1">
    <citation type="submission" date="2016-03" db="EMBL/GenBank/DDBJ databases">
        <title>Genome sequence of Pontibacter sp. nov., of the family cytophagaceae, isolated from marine sediment of the Yellow Sea, China.</title>
        <authorList>
            <person name="Zhang G."/>
            <person name="Zhang R."/>
        </authorList>
    </citation>
    <scope>NUCLEOTIDE SEQUENCE [LARGE SCALE GENOMIC DNA]</scope>
    <source>
        <strain evidence="12 13">S10-8</strain>
    </source>
</reference>
<keyword evidence="6" id="KW-0460">Magnesium</keyword>
<feature type="binding site" evidence="6">
    <location>
        <position position="55"/>
    </location>
    <ligand>
        <name>ATP</name>
        <dbReference type="ChEBI" id="CHEBI:30616"/>
    </ligand>
</feature>
<dbReference type="NCBIfam" id="NF003921">
    <property type="entry name" value="PRK05443.2-2"/>
    <property type="match status" value="1"/>
</dbReference>
<dbReference type="InterPro" id="IPR036832">
    <property type="entry name" value="PPK_N_dom_sf"/>
</dbReference>
<organism evidence="12 13">
    <name type="scientific">Pontibacter flavimaris</name>
    <dbReference type="NCBI Taxonomy" id="1797110"/>
    <lineage>
        <taxon>Bacteria</taxon>
        <taxon>Pseudomonadati</taxon>
        <taxon>Bacteroidota</taxon>
        <taxon>Cytophagia</taxon>
        <taxon>Cytophagales</taxon>
        <taxon>Hymenobacteraceae</taxon>
        <taxon>Pontibacter</taxon>
    </lineage>
</organism>
<dbReference type="Pfam" id="PF02503">
    <property type="entry name" value="PP_kinase"/>
    <property type="match status" value="1"/>
</dbReference>
<dbReference type="RefSeq" id="WP_073851678.1">
    <property type="nucleotide sequence ID" value="NZ_LVWA01000004.1"/>
</dbReference>
<dbReference type="SUPFAM" id="SSF143724">
    <property type="entry name" value="PHP14-like"/>
    <property type="match status" value="1"/>
</dbReference>
<evidence type="ECO:0000256" key="6">
    <source>
        <dbReference type="HAMAP-Rule" id="MF_00347"/>
    </source>
</evidence>
<dbReference type="CDD" id="cd09167">
    <property type="entry name" value="PLDc_EcPPK1_C2_like"/>
    <property type="match status" value="1"/>
</dbReference>
<dbReference type="GO" id="GO:0008976">
    <property type="term" value="F:polyphosphate kinase activity"/>
    <property type="evidence" value="ECO:0007669"/>
    <property type="project" value="UniProtKB-UniRule"/>
</dbReference>
<evidence type="ECO:0000313" key="13">
    <source>
        <dbReference type="Proteomes" id="UP000186551"/>
    </source>
</evidence>
<dbReference type="AlphaFoldDB" id="A0A1Q5PFN2"/>
<evidence type="ECO:0000256" key="1">
    <source>
        <dbReference type="ARBA" id="ARBA00022553"/>
    </source>
</evidence>
<comment type="PTM">
    <text evidence="6 7">An intermediate of this reaction is the autophosphorylated ppk in which a phosphate is covalently linked to a histidine residue through a N-P bond.</text>
</comment>
<evidence type="ECO:0000256" key="4">
    <source>
        <dbReference type="ARBA" id="ARBA00022777"/>
    </source>
</evidence>
<keyword evidence="4 6" id="KW-0418">Kinase</keyword>
<protein>
    <recommendedName>
        <fullName evidence="6 7">Polyphosphate kinase</fullName>
        <ecNumber evidence="6 7">2.7.4.1</ecNumber>
    </recommendedName>
    <alternativeName>
        <fullName evidence="6">ATP-polyphosphate phosphotransferase</fullName>
    </alternativeName>
    <alternativeName>
        <fullName evidence="6">Polyphosphoric acid kinase</fullName>
    </alternativeName>
</protein>
<dbReference type="HAMAP" id="MF_00347">
    <property type="entry name" value="Polyphosphate_kinase"/>
    <property type="match status" value="1"/>
</dbReference>
<evidence type="ECO:0000259" key="10">
    <source>
        <dbReference type="Pfam" id="PF13090"/>
    </source>
</evidence>
<sequence length="705" mass="81582">MEEKKEEKLKANAEPPYINRELSWLAFNYRVLQEAKDKTVPLLERIKFMAIFSSNLDEYFKVRVATLKRLIKLKPKTRSKLDEEPQETLDKVLQEVHRQQEEFGQVFRNGILADLRKHDIHMLTEHDLNAEQEKWVHDYFEETLEPLLLPIILDETETHLFLRDQTVYLGVKMWDPAEENCKAERYAMLEIPTKKHGGRFVKLPTVNEQRYVMFIDDVIRFCLPRLFPKYKSFVAHAVKVSRDAELDIEEEVSGSLMAKIQKSLKKRETGYPARLLYDPGTPQDLLDMMMAHTGITEEELVEGSKYHNFRDFFGFPDFNLPGLKYEPQPTLIHPQLEQEPSILAAMKERDYLVHYPYQSFNYVLRLFDEAAQDPKVTAMSATLYRVADKSRIAKALVKAARNGKLVTVVVELKARFDEESNIYWAGKLQKAGANVIFGIPDLKVHSKLGLITRNENGKLVNYAYLSTGNYNETTSKIYADHALFTTDKRLTKDVEQVFNLFVDRQTDKKFEHLLVAPINMRQGFVKLIDREIKNAKKGLPASMILKMNALQDNRMIQKLYEASQAGVKVQLLVRGICCLKPGVKGVSENIEVRGIVDRYLEHARVYIFHNNGEEKMYIASADWMTRNLNRRVEVAFPLYQPDLVEQVRHIIDLQLQDDTKTRSVDNSYMKPEAPTNVRAQYASYAYLRELVPSGMAAACEPGEKE</sequence>
<comment type="catalytic activity">
    <reaction evidence="6 7">
        <text>[phosphate](n) + ATP = [phosphate](n+1) + ADP</text>
        <dbReference type="Rhea" id="RHEA:19573"/>
        <dbReference type="Rhea" id="RHEA-COMP:9859"/>
        <dbReference type="Rhea" id="RHEA-COMP:14280"/>
        <dbReference type="ChEBI" id="CHEBI:16838"/>
        <dbReference type="ChEBI" id="CHEBI:30616"/>
        <dbReference type="ChEBI" id="CHEBI:456216"/>
        <dbReference type="EC" id="2.7.4.1"/>
    </reaction>
</comment>
<keyword evidence="5 6" id="KW-0067">ATP-binding</keyword>